<dbReference type="EMBL" id="WUMV01000007">
    <property type="protein sequence ID" value="MXN66132.1"/>
    <property type="molecule type" value="Genomic_DNA"/>
</dbReference>
<dbReference type="Proteomes" id="UP000433101">
    <property type="component" value="Unassembled WGS sequence"/>
</dbReference>
<dbReference type="AlphaFoldDB" id="A0A7X3LW08"/>
<accession>A0A7X3LW08</accession>
<protein>
    <submittedName>
        <fullName evidence="1">Uncharacterized protein</fullName>
    </submittedName>
</protein>
<proteinExistence type="predicted"/>
<sequence length="149" mass="16328">MDRDTVVMKRKLAGLPLTVVLPTNTFTGVYARVTPGTAPEVLTVSIGLHHRDPALCVELMSSESVEAAAGYWRDWADALDLPLVAVEPDGSIEIVAEAGPSKSVERPAARRRVAALTNRRPRFLVRRKPGNRSYRPAVFAGEREIIARN</sequence>
<name>A0A7X3LW08_9HYPH</name>
<gene>
    <name evidence="1" type="ORF">GR183_14550</name>
</gene>
<evidence type="ECO:0000313" key="1">
    <source>
        <dbReference type="EMBL" id="MXN66132.1"/>
    </source>
</evidence>
<dbReference type="Pfam" id="PF19596">
    <property type="entry name" value="DUF6101"/>
    <property type="match status" value="1"/>
</dbReference>
<evidence type="ECO:0000313" key="2">
    <source>
        <dbReference type="Proteomes" id="UP000433101"/>
    </source>
</evidence>
<reference evidence="1 2" key="1">
    <citation type="submission" date="2019-12" db="EMBL/GenBank/DDBJ databases">
        <authorList>
            <person name="Li M."/>
        </authorList>
    </citation>
    <scope>NUCLEOTIDE SEQUENCE [LARGE SCALE GENOMIC DNA]</scope>
    <source>
        <strain evidence="1 2">GBMRC 2046</strain>
    </source>
</reference>
<dbReference type="InterPro" id="IPR046083">
    <property type="entry name" value="DUF6101"/>
</dbReference>
<keyword evidence="2" id="KW-1185">Reference proteome</keyword>
<organism evidence="1 2">
    <name type="scientific">Stappia sediminis</name>
    <dbReference type="NCBI Taxonomy" id="2692190"/>
    <lineage>
        <taxon>Bacteria</taxon>
        <taxon>Pseudomonadati</taxon>
        <taxon>Pseudomonadota</taxon>
        <taxon>Alphaproteobacteria</taxon>
        <taxon>Hyphomicrobiales</taxon>
        <taxon>Stappiaceae</taxon>
        <taxon>Stappia</taxon>
    </lineage>
</organism>
<comment type="caution">
    <text evidence="1">The sequence shown here is derived from an EMBL/GenBank/DDBJ whole genome shotgun (WGS) entry which is preliminary data.</text>
</comment>